<evidence type="ECO:0000313" key="2">
    <source>
        <dbReference type="EMBL" id="MCD1293475.1"/>
    </source>
</evidence>
<protein>
    <submittedName>
        <fullName evidence="2">Uncharacterized protein</fullName>
    </submittedName>
</protein>
<sequence>MDGAFALFPLKIRQTAFILYNYLLCMLVTPKKKRRCIQKTPDGDVEEICTAMEGSRPRGEETEEQLRMKGVD</sequence>
<keyword evidence="3" id="KW-1185">Reference proteome</keyword>
<feature type="compositionally biased region" description="Basic and acidic residues" evidence="1">
    <location>
        <begin position="55"/>
        <end position="72"/>
    </location>
</feature>
<dbReference type="AlphaFoldDB" id="A0AAP2W3T4"/>
<name>A0AAP2W3T4_9EURY</name>
<proteinExistence type="predicted"/>
<dbReference type="Proteomes" id="UP001320159">
    <property type="component" value="Unassembled WGS sequence"/>
</dbReference>
<reference evidence="2 3" key="1">
    <citation type="submission" date="2017-11" db="EMBL/GenBank/DDBJ databases">
        <title>Isolation and Characterization of Family Methanocellaceae Species from Potential Methane Hydrate Area Offshore Southwestern Taiwan.</title>
        <authorList>
            <person name="Zhang W.-L."/>
            <person name="Chen W.-C."/>
            <person name="Lai M.-C."/>
            <person name="Chen S.-C."/>
        </authorList>
    </citation>
    <scope>NUCLEOTIDE SEQUENCE [LARGE SCALE GENOMIC DNA]</scope>
    <source>
        <strain evidence="2 3">CWC-04</strain>
    </source>
</reference>
<accession>A0AAP2W3T4</accession>
<comment type="caution">
    <text evidence="2">The sequence shown here is derived from an EMBL/GenBank/DDBJ whole genome shotgun (WGS) entry which is preliminary data.</text>
</comment>
<dbReference type="RefSeq" id="WP_230739317.1">
    <property type="nucleotide sequence ID" value="NZ_PGCK01000001.1"/>
</dbReference>
<feature type="region of interest" description="Disordered" evidence="1">
    <location>
        <begin position="53"/>
        <end position="72"/>
    </location>
</feature>
<evidence type="ECO:0000313" key="3">
    <source>
        <dbReference type="Proteomes" id="UP001320159"/>
    </source>
</evidence>
<gene>
    <name evidence="2" type="ORF">CUJ83_00495</name>
</gene>
<dbReference type="EMBL" id="PGCK01000001">
    <property type="protein sequence ID" value="MCD1293475.1"/>
    <property type="molecule type" value="Genomic_DNA"/>
</dbReference>
<evidence type="ECO:0000256" key="1">
    <source>
        <dbReference type="SAM" id="MobiDB-lite"/>
    </source>
</evidence>
<organism evidence="2 3">
    <name type="scientific">Methanooceanicella nereidis</name>
    <dbReference type="NCBI Taxonomy" id="2052831"/>
    <lineage>
        <taxon>Archaea</taxon>
        <taxon>Methanobacteriati</taxon>
        <taxon>Methanobacteriota</taxon>
        <taxon>Stenosarchaea group</taxon>
        <taxon>Methanomicrobia</taxon>
        <taxon>Methanocellales</taxon>
        <taxon>Methanocellaceae</taxon>
        <taxon>Methanooceanicella</taxon>
    </lineage>
</organism>